<evidence type="ECO:0000256" key="6">
    <source>
        <dbReference type="ARBA" id="ARBA00022448"/>
    </source>
</evidence>
<dbReference type="InterPro" id="IPR001516">
    <property type="entry name" value="Proton_antipo_N"/>
</dbReference>
<feature type="transmembrane region" description="Helical" evidence="20">
    <location>
        <begin position="548"/>
        <end position="568"/>
    </location>
</feature>
<dbReference type="InterPro" id="IPR002128">
    <property type="entry name" value="NADH_UbQ_OxRdtase_chlpt_su5_C"/>
</dbReference>
<evidence type="ECO:0000256" key="11">
    <source>
        <dbReference type="ARBA" id="ARBA00022857"/>
    </source>
</evidence>
<dbReference type="EC" id="7.1.1.-" evidence="20"/>
<keyword evidence="6 20" id="KW-0813">Transport</keyword>
<feature type="domain" description="NADH:ubiquinone/plastoquinone oxidoreductase chloroplast chain 5 C-terminal" evidence="23">
    <location>
        <begin position="448"/>
        <end position="687"/>
    </location>
</feature>
<evidence type="ECO:0000256" key="12">
    <source>
        <dbReference type="ARBA" id="ARBA00022957"/>
    </source>
</evidence>
<dbReference type="InterPro" id="IPR003945">
    <property type="entry name" value="NU5C-like"/>
</dbReference>
<evidence type="ECO:0000259" key="22">
    <source>
        <dbReference type="Pfam" id="PF00662"/>
    </source>
</evidence>
<comment type="subcellular location">
    <subcellularLocation>
        <location evidence="2 20">Plastid</location>
        <location evidence="2 20">Chloroplast thylakoid membrane</location>
        <topology evidence="2 20">Multi-pass membrane protein</topology>
    </subcellularLocation>
</comment>
<gene>
    <name evidence="20 24" type="primary">ndhF</name>
</gene>
<dbReference type="Pfam" id="PF00361">
    <property type="entry name" value="Proton_antipo_M"/>
    <property type="match status" value="1"/>
</dbReference>
<dbReference type="GO" id="GO:0042773">
    <property type="term" value="P:ATP synthesis coupled electron transport"/>
    <property type="evidence" value="ECO:0007669"/>
    <property type="project" value="InterPro"/>
</dbReference>
<evidence type="ECO:0000256" key="14">
    <source>
        <dbReference type="ARBA" id="ARBA00022989"/>
    </source>
</evidence>
<feature type="transmembrane region" description="Helical" evidence="20">
    <location>
        <begin position="145"/>
        <end position="166"/>
    </location>
</feature>
<feature type="domain" description="NADH-Ubiquinone oxidoreductase (complex I) chain 5 N-terminal" evidence="22">
    <location>
        <begin position="75"/>
        <end position="125"/>
    </location>
</feature>
<dbReference type="GO" id="GO:0015990">
    <property type="term" value="P:electron transport coupled proton transport"/>
    <property type="evidence" value="ECO:0007669"/>
    <property type="project" value="TreeGrafter"/>
</dbReference>
<evidence type="ECO:0000256" key="2">
    <source>
        <dbReference type="ARBA" id="ARBA00004454"/>
    </source>
</evidence>
<dbReference type="GO" id="GO:0048038">
    <property type="term" value="F:quinone binding"/>
    <property type="evidence" value="ECO:0007669"/>
    <property type="project" value="UniProtKB-KW"/>
</dbReference>
<dbReference type="PANTHER" id="PTHR42829">
    <property type="entry name" value="NADH-UBIQUINONE OXIDOREDUCTASE CHAIN 5"/>
    <property type="match status" value="1"/>
</dbReference>
<proteinExistence type="inferred from homology"/>
<comment type="similarity">
    <text evidence="3 20">Belongs to the complex I subunit 5 family.</text>
</comment>
<dbReference type="NCBIfam" id="NF005141">
    <property type="entry name" value="PRK06590.1"/>
    <property type="match status" value="1"/>
</dbReference>
<keyword evidence="13" id="KW-1278">Translocase</keyword>
<feature type="transmembrane region" description="Helical" evidence="20">
    <location>
        <begin position="262"/>
        <end position="284"/>
    </location>
</feature>
<keyword evidence="9 20" id="KW-0812">Transmembrane</keyword>
<dbReference type="InterPro" id="IPR018393">
    <property type="entry name" value="NADHpl_OxRdtase_5_subgr"/>
</dbReference>
<evidence type="ECO:0000256" key="18">
    <source>
        <dbReference type="ARBA" id="ARBA00047726"/>
    </source>
</evidence>
<feature type="transmembrane region" description="Helical" evidence="20">
    <location>
        <begin position="429"/>
        <end position="451"/>
    </location>
</feature>
<dbReference type="PRINTS" id="PR01435">
    <property type="entry name" value="NPOXDRDTASE5"/>
</dbReference>
<feature type="transmembrane region" description="Helical" evidence="20">
    <location>
        <begin position="603"/>
        <end position="621"/>
    </location>
</feature>
<evidence type="ECO:0000256" key="7">
    <source>
        <dbReference type="ARBA" id="ARBA00022528"/>
    </source>
</evidence>
<evidence type="ECO:0000256" key="8">
    <source>
        <dbReference type="ARBA" id="ARBA00022640"/>
    </source>
</evidence>
<feature type="transmembrane region" description="Helical" evidence="20">
    <location>
        <begin position="121"/>
        <end position="139"/>
    </location>
</feature>
<reference evidence="24" key="1">
    <citation type="journal article" date="2024" name="Mol. Phylogenet. Evol.">
        <title>Phylogenomic analyses revealed widely occurring hybridization events across Elsholtzieae (Lamiaceae).</title>
        <authorList>
            <person name="Wang Y."/>
            <person name="Wu X."/>
            <person name="Chen Y."/>
            <person name="Xu C."/>
            <person name="Wang Y."/>
            <person name="Wang Q."/>
        </authorList>
    </citation>
    <scope>NUCLEOTIDE SEQUENCE</scope>
</reference>
<feature type="transmembrane region" description="Helical" evidence="20">
    <location>
        <begin position="6"/>
        <end position="29"/>
    </location>
</feature>
<feature type="transmembrane region" description="Helical" evidence="20">
    <location>
        <begin position="83"/>
        <end position="109"/>
    </location>
</feature>
<comment type="subunit">
    <text evidence="4 20">NDH is composed of at least 16 different subunits, 5 of which are encoded in the nucleus.</text>
</comment>
<evidence type="ECO:0000256" key="3">
    <source>
        <dbReference type="ARBA" id="ARBA00008200"/>
    </source>
</evidence>
<feature type="transmembrane region" description="Helical" evidence="20">
    <location>
        <begin position="187"/>
        <end position="205"/>
    </location>
</feature>
<sequence length="743" mass="84220">MQQTYQYGWILPFVPLPVPMLIGVGLLLFPTATKNLRRVWAFSSILLLSIVMIFSTNLSIQQINSSFIHQYIWSWTLDNDFSLEFGCLIDPLTSIMLMLITTVGIMVLVYSDNYMAHDQGYLRFFAYMSFFSTSMLGLVTSSNLIQIYFFWELVGMCSYLLIGFWFTRPPAANACQKAFVTNRVGDFGLLLGILGFYWITGSFEFRDLFQILNNLISNNEVNFSFVTLCAALLFAGAVAKSAQFPLHVWLPDAMEGPTPISALIHAATMVAAGIFLVARLLPLFMVLPNIMNLISLIGIITVLLGATLAIAQKDIKRGLAYSTMSQLGYMMLALGMGSYRSALFHLITHAYSKALLFLGSGSVIHSMETVVGYSPDKSQNMVLMGGLTKHVPITKTSFLLGTLSLCGIPPLACFWSKDEILNESWLYSPIFAIIAWTTAGLTAFYMFRIYLLTFEGHLNVRFQNYSGNQNASFYSISLWGKGCSKRINKNFSLLRMNNKESSSFFSKKTYRSHENVKKKGAELPFINILPFDNKKAFFYPYESDNMMLFPLVLLVLFTLFIGSLGIPFTTDLDILTKWLTPSINFLHQKSKDSIDWYEFLKNAILSVSIAYFGIFIASFLYKPIYSSFKNFDLINSFVKLGPKRKHWDKILNALYDWSYNRAYIDAFYTTSFIGGIRELAQLTHFFDRRVIDGITNGVGVMSFFLGEGIKYVGGGRISSYLFFYFSCVSIFLLVYFQFLNHLF</sequence>
<feature type="transmembrane region" description="Helical" evidence="20">
    <location>
        <begin position="290"/>
        <end position="311"/>
    </location>
</feature>
<name>A0AAU7EMJ0_9LAMI</name>
<evidence type="ECO:0000256" key="15">
    <source>
        <dbReference type="ARBA" id="ARBA00023027"/>
    </source>
</evidence>
<keyword evidence="11 20" id="KW-0521">NADP</keyword>
<organism evidence="24">
    <name type="scientific">Mosla longibracteata</name>
    <dbReference type="NCBI Taxonomy" id="3144434"/>
    <lineage>
        <taxon>Eukaryota</taxon>
        <taxon>Viridiplantae</taxon>
        <taxon>Streptophyta</taxon>
        <taxon>Embryophyta</taxon>
        <taxon>Tracheophyta</taxon>
        <taxon>Spermatophyta</taxon>
        <taxon>Magnoliopsida</taxon>
        <taxon>eudicotyledons</taxon>
        <taxon>Gunneridae</taxon>
        <taxon>Pentapetalae</taxon>
        <taxon>asterids</taxon>
        <taxon>lamiids</taxon>
        <taxon>Lamiales</taxon>
        <taxon>Lamiaceae</taxon>
        <taxon>Nepetoideae</taxon>
        <taxon>Elsholtzieae</taxon>
        <taxon>Mosla</taxon>
    </lineage>
</organism>
<keyword evidence="15 20" id="KW-0520">NAD</keyword>
<keyword evidence="17 20" id="KW-0472">Membrane</keyword>
<feature type="transmembrane region" description="Helical" evidence="20">
    <location>
        <begin position="41"/>
        <end position="63"/>
    </location>
</feature>
<keyword evidence="7 20" id="KW-0150">Chloroplast</keyword>
<dbReference type="GO" id="GO:0008137">
    <property type="term" value="F:NADH dehydrogenase (ubiquinone) activity"/>
    <property type="evidence" value="ECO:0007669"/>
    <property type="project" value="InterPro"/>
</dbReference>
<evidence type="ECO:0000256" key="9">
    <source>
        <dbReference type="ARBA" id="ARBA00022692"/>
    </source>
</evidence>
<keyword evidence="12 20" id="KW-0618">Plastoquinone</keyword>
<feature type="transmembrane region" description="Helical" evidence="20">
    <location>
        <begin position="720"/>
        <end position="738"/>
    </location>
</feature>
<evidence type="ECO:0000256" key="16">
    <source>
        <dbReference type="ARBA" id="ARBA00023078"/>
    </source>
</evidence>
<evidence type="ECO:0000259" key="23">
    <source>
        <dbReference type="Pfam" id="PF01010"/>
    </source>
</evidence>
<evidence type="ECO:0000256" key="19">
    <source>
        <dbReference type="ARBA" id="ARBA00048026"/>
    </source>
</evidence>
<comment type="function">
    <text evidence="1 20">NDH shuttles electrons from NAD(P)H:plastoquinone, via FMN and iron-sulfur (Fe-S) centers, to quinones in the photosynthetic chain and possibly in a chloroplast respiratory chain. The immediate electron acceptor for the enzyme in this species is believed to be plastoquinone. Couples the redox reaction to proton translocation, and thus conserves the redox energy in a proton gradient.</text>
</comment>
<dbReference type="Pfam" id="PF01010">
    <property type="entry name" value="Proton_antipo_C"/>
    <property type="match status" value="1"/>
</dbReference>
<keyword evidence="16 20" id="KW-0793">Thylakoid</keyword>
<evidence type="ECO:0000259" key="21">
    <source>
        <dbReference type="Pfam" id="PF00361"/>
    </source>
</evidence>
<geneLocation type="chloroplast" evidence="24"/>
<dbReference type="GO" id="GO:0003954">
    <property type="term" value="F:NADH dehydrogenase activity"/>
    <property type="evidence" value="ECO:0007669"/>
    <property type="project" value="TreeGrafter"/>
</dbReference>
<feature type="transmembrane region" description="Helical" evidence="20">
    <location>
        <begin position="396"/>
        <end position="417"/>
    </location>
</feature>
<protein>
    <recommendedName>
        <fullName evidence="5 20">NAD(P)H-quinone oxidoreductase subunit 5, chloroplastic</fullName>
        <ecNumber evidence="20">7.1.1.-</ecNumber>
    </recommendedName>
    <alternativeName>
        <fullName evidence="20">NADH-plastoquinone oxidoreductase subunit 5</fullName>
    </alternativeName>
</protein>
<keyword evidence="14 20" id="KW-1133">Transmembrane helix</keyword>
<dbReference type="EMBL" id="PP357179">
    <property type="protein sequence ID" value="XBL85506.1"/>
    <property type="molecule type" value="Genomic_DNA"/>
</dbReference>
<comment type="catalytic activity">
    <reaction evidence="18 20">
        <text>a plastoquinone + NADPH + (n+1) H(+)(in) = a plastoquinol + NADP(+) + n H(+)(out)</text>
        <dbReference type="Rhea" id="RHEA:42612"/>
        <dbReference type="Rhea" id="RHEA-COMP:9561"/>
        <dbReference type="Rhea" id="RHEA-COMP:9562"/>
        <dbReference type="ChEBI" id="CHEBI:15378"/>
        <dbReference type="ChEBI" id="CHEBI:17757"/>
        <dbReference type="ChEBI" id="CHEBI:57783"/>
        <dbReference type="ChEBI" id="CHEBI:58349"/>
        <dbReference type="ChEBI" id="CHEBI:62192"/>
    </reaction>
</comment>
<evidence type="ECO:0000256" key="10">
    <source>
        <dbReference type="ARBA" id="ARBA00022719"/>
    </source>
</evidence>
<dbReference type="AlphaFoldDB" id="A0AAU7EMJ0"/>
<evidence type="ECO:0000256" key="17">
    <source>
        <dbReference type="ARBA" id="ARBA00023136"/>
    </source>
</evidence>
<evidence type="ECO:0000256" key="13">
    <source>
        <dbReference type="ARBA" id="ARBA00022967"/>
    </source>
</evidence>
<comment type="catalytic activity">
    <reaction evidence="19 20">
        <text>a plastoquinone + NADH + (n+1) H(+)(in) = a plastoquinol + NAD(+) + n H(+)(out)</text>
        <dbReference type="Rhea" id="RHEA:42608"/>
        <dbReference type="Rhea" id="RHEA-COMP:9561"/>
        <dbReference type="Rhea" id="RHEA-COMP:9562"/>
        <dbReference type="ChEBI" id="CHEBI:15378"/>
        <dbReference type="ChEBI" id="CHEBI:17757"/>
        <dbReference type="ChEBI" id="CHEBI:57540"/>
        <dbReference type="ChEBI" id="CHEBI:57945"/>
        <dbReference type="ChEBI" id="CHEBI:62192"/>
    </reaction>
</comment>
<evidence type="ECO:0000256" key="1">
    <source>
        <dbReference type="ARBA" id="ARBA00004059"/>
    </source>
</evidence>
<dbReference type="Pfam" id="PF00662">
    <property type="entry name" value="Proton_antipo_N"/>
    <property type="match status" value="1"/>
</dbReference>
<evidence type="ECO:0000256" key="20">
    <source>
        <dbReference type="RuleBase" id="RU364062"/>
    </source>
</evidence>
<evidence type="ECO:0000256" key="5">
    <source>
        <dbReference type="ARBA" id="ARBA00018648"/>
    </source>
</evidence>
<evidence type="ECO:0000313" key="24">
    <source>
        <dbReference type="EMBL" id="XBL85506.1"/>
    </source>
</evidence>
<dbReference type="GO" id="GO:0009535">
    <property type="term" value="C:chloroplast thylakoid membrane"/>
    <property type="evidence" value="ECO:0007669"/>
    <property type="project" value="UniProtKB-SubCell"/>
</dbReference>
<dbReference type="Gene3D" id="1.20.5.2700">
    <property type="match status" value="1"/>
</dbReference>
<keyword evidence="8 20" id="KW-0934">Plastid</keyword>
<accession>A0AAU7EMJ0</accession>
<evidence type="ECO:0000256" key="4">
    <source>
        <dbReference type="ARBA" id="ARBA00011199"/>
    </source>
</evidence>
<dbReference type="PANTHER" id="PTHR42829:SF2">
    <property type="entry name" value="NADH-UBIQUINONE OXIDOREDUCTASE CHAIN 5"/>
    <property type="match status" value="1"/>
</dbReference>
<dbReference type="InterPro" id="IPR001750">
    <property type="entry name" value="ND/Mrp_TM"/>
</dbReference>
<keyword evidence="10 20" id="KW-0874">Quinone</keyword>
<feature type="domain" description="NADH:quinone oxidoreductase/Mrp antiporter transmembrane" evidence="21">
    <location>
        <begin position="141"/>
        <end position="442"/>
    </location>
</feature>
<feature type="transmembrane region" description="Helical" evidence="20">
    <location>
        <begin position="327"/>
        <end position="348"/>
    </location>
</feature>
<reference evidence="24" key="2">
    <citation type="submission" date="2024-02" db="EMBL/GenBank/DDBJ databases">
        <authorList>
            <person name="Wang Y."/>
        </authorList>
    </citation>
    <scope>NUCLEOTIDE SEQUENCE</scope>
</reference>
<dbReference type="PRINTS" id="PR01434">
    <property type="entry name" value="NADHDHGNASE5"/>
</dbReference>
<dbReference type="NCBIfam" id="TIGR01974">
    <property type="entry name" value="NDH_I_L"/>
    <property type="match status" value="1"/>
</dbReference>